<feature type="compositionally biased region" description="Polar residues" evidence="21">
    <location>
        <begin position="334"/>
        <end position="343"/>
    </location>
</feature>
<dbReference type="InterPro" id="IPR002464">
    <property type="entry name" value="DNA/RNA_helicase_DEAH_CS"/>
</dbReference>
<feature type="coiled-coil region" evidence="20">
    <location>
        <begin position="421"/>
        <end position="448"/>
    </location>
</feature>
<dbReference type="STRING" id="1664694.A0A0N0NRY8"/>
<protein>
    <recommendedName>
        <fullName evidence="19">RecQ-like DNA helicase BLM</fullName>
        <ecNumber evidence="17">5.6.2.4</ecNumber>
    </recommendedName>
</protein>
<dbReference type="GO" id="GO:0009378">
    <property type="term" value="F:four-way junction helicase activity"/>
    <property type="evidence" value="ECO:0007669"/>
    <property type="project" value="TreeGrafter"/>
</dbReference>
<keyword evidence="20" id="KW-0175">Coiled coil</keyword>
<dbReference type="GO" id="GO:0000724">
    <property type="term" value="P:double-strand break repair via homologous recombination"/>
    <property type="evidence" value="ECO:0007669"/>
    <property type="project" value="TreeGrafter"/>
</dbReference>
<dbReference type="CDD" id="cd18794">
    <property type="entry name" value="SF2_C_RecQ"/>
    <property type="match status" value="1"/>
</dbReference>
<evidence type="ECO:0000313" key="24">
    <source>
        <dbReference type="EMBL" id="KPI45641.1"/>
    </source>
</evidence>
<comment type="catalytic activity">
    <reaction evidence="18">
        <text>ATP + H2O = ADP + phosphate + H(+)</text>
        <dbReference type="Rhea" id="RHEA:13065"/>
        <dbReference type="ChEBI" id="CHEBI:15377"/>
        <dbReference type="ChEBI" id="CHEBI:15378"/>
        <dbReference type="ChEBI" id="CHEBI:30616"/>
        <dbReference type="ChEBI" id="CHEBI:43474"/>
        <dbReference type="ChEBI" id="CHEBI:456216"/>
    </reaction>
</comment>
<dbReference type="InterPro" id="IPR004589">
    <property type="entry name" value="DNA_helicase_ATP-dep_RecQ"/>
</dbReference>
<dbReference type="SUPFAM" id="SSF52540">
    <property type="entry name" value="P-loop containing nucleoside triphosphate hydrolases"/>
    <property type="match status" value="2"/>
</dbReference>
<evidence type="ECO:0000256" key="12">
    <source>
        <dbReference type="ARBA" id="ARBA00023125"/>
    </source>
</evidence>
<dbReference type="FunFam" id="3.40.50.300:FF:000537">
    <property type="entry name" value="Bloom syndrome RecQ-like helicase"/>
    <property type="match status" value="1"/>
</dbReference>
<comment type="catalytic activity">
    <reaction evidence="16">
        <text>Couples ATP hydrolysis with the unwinding of duplex DNA by translocating in the 3'-5' direction.</text>
        <dbReference type="EC" id="5.6.2.4"/>
    </reaction>
</comment>
<keyword evidence="6" id="KW-0547">Nucleotide-binding</keyword>
<feature type="compositionally biased region" description="Acidic residues" evidence="21">
    <location>
        <begin position="247"/>
        <end position="256"/>
    </location>
</feature>
<evidence type="ECO:0000256" key="18">
    <source>
        <dbReference type="ARBA" id="ARBA00049360"/>
    </source>
</evidence>
<dbReference type="InterPro" id="IPR036388">
    <property type="entry name" value="WH-like_DNA-bd_sf"/>
</dbReference>
<dbReference type="GO" id="GO:0005737">
    <property type="term" value="C:cytoplasm"/>
    <property type="evidence" value="ECO:0007669"/>
    <property type="project" value="TreeGrafter"/>
</dbReference>
<feature type="region of interest" description="Disordered" evidence="21">
    <location>
        <begin position="1211"/>
        <end position="1301"/>
    </location>
</feature>
<feature type="compositionally biased region" description="Low complexity" evidence="21">
    <location>
        <begin position="79"/>
        <end position="93"/>
    </location>
</feature>
<dbReference type="Pfam" id="PF09382">
    <property type="entry name" value="RQC"/>
    <property type="match status" value="1"/>
</dbReference>
<dbReference type="RefSeq" id="XP_018005604.1">
    <property type="nucleotide sequence ID" value="XM_018150291.1"/>
</dbReference>
<dbReference type="VEuPathDB" id="FungiDB:AB675_972"/>
<evidence type="ECO:0000256" key="17">
    <source>
        <dbReference type="ARBA" id="ARBA00034808"/>
    </source>
</evidence>
<evidence type="ECO:0000256" key="4">
    <source>
        <dbReference type="ARBA" id="ARBA00022705"/>
    </source>
</evidence>
<reference evidence="24 25" key="1">
    <citation type="submission" date="2015-06" db="EMBL/GenBank/DDBJ databases">
        <title>Draft genome of the ant-associated black yeast Phialophora attae CBS 131958.</title>
        <authorList>
            <person name="Moreno L.F."/>
            <person name="Stielow B.J."/>
            <person name="de Hoog S."/>
            <person name="Vicente V.A."/>
            <person name="Weiss V.A."/>
            <person name="de Vries M."/>
            <person name="Cruz L.M."/>
            <person name="Souza E.M."/>
        </authorList>
    </citation>
    <scope>NUCLEOTIDE SEQUENCE [LARGE SCALE GENOMIC DNA]</scope>
    <source>
        <strain evidence="24 25">CBS 131958</strain>
    </source>
</reference>
<evidence type="ECO:0000256" key="16">
    <source>
        <dbReference type="ARBA" id="ARBA00034617"/>
    </source>
</evidence>
<dbReference type="PROSITE" id="PS00690">
    <property type="entry name" value="DEAH_ATP_HELICASE"/>
    <property type="match status" value="1"/>
</dbReference>
<evidence type="ECO:0000256" key="13">
    <source>
        <dbReference type="ARBA" id="ARBA00023204"/>
    </source>
</evidence>
<feature type="region of interest" description="Disordered" evidence="21">
    <location>
        <begin position="1387"/>
        <end position="1410"/>
    </location>
</feature>
<dbReference type="PANTHER" id="PTHR13710">
    <property type="entry name" value="DNA HELICASE RECQ FAMILY MEMBER"/>
    <property type="match status" value="1"/>
</dbReference>
<evidence type="ECO:0000256" key="5">
    <source>
        <dbReference type="ARBA" id="ARBA00022723"/>
    </source>
</evidence>
<feature type="domain" description="Helicase ATP-binding" evidence="22">
    <location>
        <begin position="702"/>
        <end position="883"/>
    </location>
</feature>
<feature type="compositionally biased region" description="Polar residues" evidence="21">
    <location>
        <begin position="227"/>
        <end position="236"/>
    </location>
</feature>
<dbReference type="GO" id="GO:0005634">
    <property type="term" value="C:nucleus"/>
    <property type="evidence" value="ECO:0007669"/>
    <property type="project" value="UniProtKB-SubCell"/>
</dbReference>
<feature type="region of interest" description="Disordered" evidence="21">
    <location>
        <begin position="165"/>
        <end position="345"/>
    </location>
</feature>
<dbReference type="GO" id="GO:0005694">
    <property type="term" value="C:chromosome"/>
    <property type="evidence" value="ECO:0007669"/>
    <property type="project" value="TreeGrafter"/>
</dbReference>
<gene>
    <name evidence="24" type="ORF">AB675_972</name>
</gene>
<keyword evidence="13" id="KW-0234">DNA repair</keyword>
<feature type="compositionally biased region" description="Basic and acidic residues" evidence="21">
    <location>
        <begin position="180"/>
        <end position="191"/>
    </location>
</feature>
<keyword evidence="5" id="KW-0479">Metal-binding</keyword>
<dbReference type="InterPro" id="IPR014001">
    <property type="entry name" value="Helicase_ATP-bd"/>
</dbReference>
<keyword evidence="15" id="KW-0539">Nucleus</keyword>
<dbReference type="SMART" id="SM00956">
    <property type="entry name" value="RQC"/>
    <property type="match status" value="1"/>
</dbReference>
<name>A0A0N0NRY8_9EURO</name>
<dbReference type="GO" id="GO:0043138">
    <property type="term" value="F:3'-5' DNA helicase activity"/>
    <property type="evidence" value="ECO:0007669"/>
    <property type="project" value="UniProtKB-EC"/>
</dbReference>
<evidence type="ECO:0000256" key="21">
    <source>
        <dbReference type="SAM" id="MobiDB-lite"/>
    </source>
</evidence>
<evidence type="ECO:0000256" key="20">
    <source>
        <dbReference type="SAM" id="Coils"/>
    </source>
</evidence>
<feature type="compositionally biased region" description="Polar residues" evidence="21">
    <location>
        <begin position="1248"/>
        <end position="1263"/>
    </location>
</feature>
<comment type="similarity">
    <text evidence="3">Belongs to the helicase family. RecQ subfamily.</text>
</comment>
<evidence type="ECO:0000256" key="10">
    <source>
        <dbReference type="ARBA" id="ARBA00022833"/>
    </source>
</evidence>
<evidence type="ECO:0000259" key="22">
    <source>
        <dbReference type="PROSITE" id="PS51192"/>
    </source>
</evidence>
<accession>A0A0N0NRY8</accession>
<dbReference type="PANTHER" id="PTHR13710:SF153">
    <property type="entry name" value="RECQ-LIKE DNA HELICASE BLM"/>
    <property type="match status" value="1"/>
</dbReference>
<dbReference type="Pfam" id="PF00270">
    <property type="entry name" value="DEAD"/>
    <property type="match status" value="1"/>
</dbReference>
<dbReference type="OrthoDB" id="10261556at2759"/>
<dbReference type="Pfam" id="PF00271">
    <property type="entry name" value="Helicase_C"/>
    <property type="match status" value="1"/>
</dbReference>
<feature type="region of interest" description="Disordered" evidence="21">
    <location>
        <begin position="521"/>
        <end position="614"/>
    </location>
</feature>
<comment type="caution">
    <text evidence="24">The sequence shown here is derived from an EMBL/GenBank/DDBJ whole genome shotgun (WGS) entry which is preliminary data.</text>
</comment>
<evidence type="ECO:0000256" key="1">
    <source>
        <dbReference type="ARBA" id="ARBA00001947"/>
    </source>
</evidence>
<keyword evidence="4" id="KW-0235">DNA replication</keyword>
<dbReference type="Gene3D" id="1.10.10.10">
    <property type="entry name" value="Winged helix-like DNA-binding domain superfamily/Winged helix DNA-binding domain"/>
    <property type="match status" value="1"/>
</dbReference>
<dbReference type="EC" id="5.6.2.4" evidence="17"/>
<keyword evidence="8" id="KW-0378">Hydrolase</keyword>
<evidence type="ECO:0000256" key="15">
    <source>
        <dbReference type="ARBA" id="ARBA00023242"/>
    </source>
</evidence>
<evidence type="ECO:0000256" key="14">
    <source>
        <dbReference type="ARBA" id="ARBA00023235"/>
    </source>
</evidence>
<dbReference type="GO" id="GO:0016787">
    <property type="term" value="F:hydrolase activity"/>
    <property type="evidence" value="ECO:0007669"/>
    <property type="project" value="UniProtKB-KW"/>
</dbReference>
<dbReference type="InterPro" id="IPR011545">
    <property type="entry name" value="DEAD/DEAH_box_helicase_dom"/>
</dbReference>
<feature type="compositionally biased region" description="Basic residues" evidence="21">
    <location>
        <begin position="193"/>
        <end position="202"/>
    </location>
</feature>
<dbReference type="InterPro" id="IPR032284">
    <property type="entry name" value="RecQ_Zn-bd"/>
</dbReference>
<dbReference type="Proteomes" id="UP000038010">
    <property type="component" value="Unassembled WGS sequence"/>
</dbReference>
<dbReference type="GO" id="GO:0003677">
    <property type="term" value="F:DNA binding"/>
    <property type="evidence" value="ECO:0007669"/>
    <property type="project" value="UniProtKB-KW"/>
</dbReference>
<organism evidence="24 25">
    <name type="scientific">Cyphellophora attinorum</name>
    <dbReference type="NCBI Taxonomy" id="1664694"/>
    <lineage>
        <taxon>Eukaryota</taxon>
        <taxon>Fungi</taxon>
        <taxon>Dikarya</taxon>
        <taxon>Ascomycota</taxon>
        <taxon>Pezizomycotina</taxon>
        <taxon>Eurotiomycetes</taxon>
        <taxon>Chaetothyriomycetidae</taxon>
        <taxon>Chaetothyriales</taxon>
        <taxon>Cyphellophoraceae</taxon>
        <taxon>Cyphellophora</taxon>
    </lineage>
</organism>
<dbReference type="GeneID" id="28742161"/>
<keyword evidence="11" id="KW-0067">ATP-binding</keyword>
<keyword evidence="10" id="KW-0862">Zinc</keyword>
<feature type="domain" description="Helicase C-terminal" evidence="23">
    <location>
        <begin position="913"/>
        <end position="1058"/>
    </location>
</feature>
<dbReference type="PROSITE" id="PS51192">
    <property type="entry name" value="HELICASE_ATP_BIND_1"/>
    <property type="match status" value="1"/>
</dbReference>
<dbReference type="Gene3D" id="3.40.50.300">
    <property type="entry name" value="P-loop containing nucleotide triphosphate hydrolases"/>
    <property type="match status" value="2"/>
</dbReference>
<feature type="region of interest" description="Disordered" evidence="21">
    <location>
        <begin position="1461"/>
        <end position="1560"/>
    </location>
</feature>
<evidence type="ECO:0000313" key="25">
    <source>
        <dbReference type="Proteomes" id="UP000038010"/>
    </source>
</evidence>
<feature type="compositionally biased region" description="Low complexity" evidence="21">
    <location>
        <begin position="1508"/>
        <end position="1541"/>
    </location>
</feature>
<keyword evidence="7" id="KW-0227">DNA damage</keyword>
<evidence type="ECO:0000256" key="6">
    <source>
        <dbReference type="ARBA" id="ARBA00022741"/>
    </source>
</evidence>
<proteinExistence type="inferred from homology"/>
<evidence type="ECO:0000259" key="23">
    <source>
        <dbReference type="PROSITE" id="PS51194"/>
    </source>
</evidence>
<evidence type="ECO:0000256" key="9">
    <source>
        <dbReference type="ARBA" id="ARBA00022806"/>
    </source>
</evidence>
<dbReference type="GO" id="GO:0006260">
    <property type="term" value="P:DNA replication"/>
    <property type="evidence" value="ECO:0007669"/>
    <property type="project" value="UniProtKB-KW"/>
</dbReference>
<evidence type="ECO:0000256" key="7">
    <source>
        <dbReference type="ARBA" id="ARBA00022763"/>
    </source>
</evidence>
<feature type="compositionally biased region" description="Polar residues" evidence="21">
    <location>
        <begin position="593"/>
        <end position="602"/>
    </location>
</feature>
<dbReference type="InterPro" id="IPR001650">
    <property type="entry name" value="Helicase_C-like"/>
</dbReference>
<dbReference type="GO" id="GO:0046872">
    <property type="term" value="F:metal ion binding"/>
    <property type="evidence" value="ECO:0007669"/>
    <property type="project" value="UniProtKB-KW"/>
</dbReference>
<dbReference type="InterPro" id="IPR027417">
    <property type="entry name" value="P-loop_NTPase"/>
</dbReference>
<keyword evidence="9 24" id="KW-0347">Helicase</keyword>
<dbReference type="EMBL" id="LFJN01000001">
    <property type="protein sequence ID" value="KPI45641.1"/>
    <property type="molecule type" value="Genomic_DNA"/>
</dbReference>
<dbReference type="PROSITE" id="PS51194">
    <property type="entry name" value="HELICASE_CTER"/>
    <property type="match status" value="1"/>
</dbReference>
<comment type="subcellular location">
    <subcellularLocation>
        <location evidence="2">Nucleus</location>
    </subcellularLocation>
</comment>
<comment type="cofactor">
    <cofactor evidence="1">
        <name>Zn(2+)</name>
        <dbReference type="ChEBI" id="CHEBI:29105"/>
    </cofactor>
</comment>
<evidence type="ECO:0000256" key="11">
    <source>
        <dbReference type="ARBA" id="ARBA00022840"/>
    </source>
</evidence>
<feature type="region of interest" description="Disordered" evidence="21">
    <location>
        <begin position="69"/>
        <end position="94"/>
    </location>
</feature>
<evidence type="ECO:0000256" key="2">
    <source>
        <dbReference type="ARBA" id="ARBA00004123"/>
    </source>
</evidence>
<evidence type="ECO:0000256" key="19">
    <source>
        <dbReference type="ARBA" id="ARBA00073450"/>
    </source>
</evidence>
<dbReference type="FunFam" id="3.40.50.300:FF:000340">
    <property type="entry name" value="Bloom syndrome, RecQ helicase"/>
    <property type="match status" value="1"/>
</dbReference>
<evidence type="ECO:0000256" key="8">
    <source>
        <dbReference type="ARBA" id="ARBA00022801"/>
    </source>
</evidence>
<dbReference type="SMART" id="SM00487">
    <property type="entry name" value="DEXDc"/>
    <property type="match status" value="1"/>
</dbReference>
<keyword evidence="12" id="KW-0238">DNA-binding</keyword>
<dbReference type="CDD" id="cd17920">
    <property type="entry name" value="DEXHc_RecQ"/>
    <property type="match status" value="1"/>
</dbReference>
<dbReference type="SMART" id="SM00490">
    <property type="entry name" value="HELICc"/>
    <property type="match status" value="1"/>
</dbReference>
<evidence type="ECO:0000256" key="3">
    <source>
        <dbReference type="ARBA" id="ARBA00005446"/>
    </source>
</evidence>
<dbReference type="GO" id="GO:0005524">
    <property type="term" value="F:ATP binding"/>
    <property type="evidence" value="ECO:0007669"/>
    <property type="project" value="UniProtKB-KW"/>
</dbReference>
<dbReference type="NCBIfam" id="TIGR00614">
    <property type="entry name" value="recQ_fam"/>
    <property type="match status" value="1"/>
</dbReference>
<dbReference type="InterPro" id="IPR018982">
    <property type="entry name" value="RQC_domain"/>
</dbReference>
<sequence length="1560" mass="172676">MTRNNLSENLDWLLQHEHSINRHLQHTELPVLTSSPAIEDGQPQAADDMARLQIGPQSTNRPRLLAQEAQNIGLPTPSPSRTRSPRRASVSRPNVSLPVTPLLEVEARLRNSPPSAALDLVPDSDIIDIDDIDSDEASNARADQLNTSTFGDWGTPKRLWDEQAANYVRPPSSQKSKKRKSEEHGPNDSSKRPSSRKKRRSTRTPPRQNTDDLQDSILEAEAHSDSFLASKSQQSVLKRAKKSDASSDIDFDDFMSADDGPTQCPPAAVSDADKAESPKVKSGASKPPQRASREPTYEPAELEPWNQGPPAPPGPTAAGSAKVSGGETPPIVPTATQESSSQPRVIDSAKVSLTAEEKAIVTNFMHVDCRRINDLITRLEAAFKAANAAHTHYLCEEGQVSPKLKERKKQAAGHLKATKKVLAAREELAKVMAERDAKKKELNRLLDEGHDEDSDDEDDPLNTLQKTIINMKPRVDQKELEVFQHLQDAGLSRPSGQDLFESPRKAAIEPSPATVGVLVASTQKPRGLSPPKLRGSPARTPGYASQHVVQTPMPYDRNNYRERSPQVFPAGPTRVTPPRYAGSDSHRPPPRQYETSGYTMNMGSPPPRRDQDENLFEEGDDEDMLDAADAFEQSFNEADLDRPPLAELSDNVQRHKHVSASASAAKAVKTPEKTYTWTKDVFRALRKRFHLKEFRENQLEAINATLAGKDAFVLMPTGGGKSLCYQLPSIIDSGMTSGITVVVSPLLSLMQDQVDAMTRLRIQAQCFNGDIGPEQRRTILQSLKSSEPEKFVQLLYVTPEMMSKSVAFMDTLKQLHNIKKLARIVIDEAHCVSQWGHDFRPDYKELGNVRKQFRGVPVMALTATATETVKVDVMHVLGMDNSQIFTQSFNRPNLCYSILKKTKGTIVSSIAEQINQSYRRKSGVIYCLSRKTCEDVAKQLREKHGINAAHYHAGMDAPDRRDVQQKWQRNEFLVIVATIAFGMGIDKPDVRFVIHHSLPKTLEGYYQETGRAGRDGEPSDCFLYYGYGDTAHLRHMINDSDGDWQIKERQHYMLRCMVQFCENRTDCRRKLVLAYFNEHFKPEDCGQTCDNCSSNSVFEERDLSKHAQNVISMVQQLKGSNVTMTHCIDIYRGAGGKKMTDTQHDDLAQFGMGKDLQREDIDRLFHRLALDEALEEYQFKNKAGFNQQYVKLGRRYRDFLEGRERLQMQCRVSPRAKAKAKAPDKAAAKSKKRNAGTGVAAATDEYPASTNVSSPIQAHASRQMNRRRLTVESDSPSDSDFAPVRKAGVPRADKKKAIGPPITLDDNMASLSASHRHVLEDFVEKGRKAVSQIVIRHSLSRKQISDTMLREMADTRHEPDLFEYFGPTLLKLIDEAQATHLAIIDAQSDEEDDHPSGSGRRGAVEISDDEDDMNDFIVADDDFEGSDMGSDMGESSHFFDASTEVGRFNRQMSQLQTYAAPTQGAGIAPTKASEPYRPAGKRGAYQRRSGGRSFGKSKGAGGGRKKGAASTTKSKATTSGSSKITSYTSTSTGGRNSKGSSSGRGSGRGGAASAISMMPT</sequence>
<keyword evidence="14" id="KW-0413">Isomerase</keyword>
<dbReference type="FunFam" id="1.10.10.10:FF:000495">
    <property type="entry name" value="RecQ family helicase MusN"/>
    <property type="match status" value="1"/>
</dbReference>
<dbReference type="Pfam" id="PF16124">
    <property type="entry name" value="RecQ_Zn_bind"/>
    <property type="match status" value="1"/>
</dbReference>
<keyword evidence="25" id="KW-1185">Reference proteome</keyword>